<name>A0A8J6XXA0_9CYAN</name>
<evidence type="ECO:0000256" key="2">
    <source>
        <dbReference type="ARBA" id="ARBA00022630"/>
    </source>
</evidence>
<evidence type="ECO:0000313" key="8">
    <source>
        <dbReference type="EMBL" id="MBD2778072.1"/>
    </source>
</evidence>
<comment type="caution">
    <text evidence="8">The sequence shown here is derived from an EMBL/GenBank/DDBJ whole genome shotgun (WGS) entry which is preliminary data.</text>
</comment>
<accession>A0A8J6XXA0</accession>
<dbReference type="InterPro" id="IPR002938">
    <property type="entry name" value="FAD-bd"/>
</dbReference>
<keyword evidence="3" id="KW-0274">FAD</keyword>
<keyword evidence="6 8" id="KW-0503">Monooxygenase</keyword>
<evidence type="ECO:0000259" key="7">
    <source>
        <dbReference type="Pfam" id="PF01494"/>
    </source>
</evidence>
<evidence type="ECO:0000256" key="4">
    <source>
        <dbReference type="ARBA" id="ARBA00022857"/>
    </source>
</evidence>
<keyword evidence="9" id="KW-1185">Reference proteome</keyword>
<evidence type="ECO:0000256" key="3">
    <source>
        <dbReference type="ARBA" id="ARBA00022827"/>
    </source>
</evidence>
<dbReference type="InterPro" id="IPR036188">
    <property type="entry name" value="FAD/NAD-bd_sf"/>
</dbReference>
<keyword evidence="5" id="KW-0560">Oxidoreductase</keyword>
<dbReference type="Gene3D" id="3.50.50.60">
    <property type="entry name" value="FAD/NAD(P)-binding domain"/>
    <property type="match status" value="1"/>
</dbReference>
<proteinExistence type="predicted"/>
<evidence type="ECO:0000256" key="5">
    <source>
        <dbReference type="ARBA" id="ARBA00023002"/>
    </source>
</evidence>
<dbReference type="SUPFAM" id="SSF51905">
    <property type="entry name" value="FAD/NAD(P)-binding domain"/>
    <property type="match status" value="1"/>
</dbReference>
<sequence>MVKKVVIVGAGPSGVLLAHYLLRRDSQYQIDIYERRGDPRVVPFSKSRSYPVALGERGMNALRKIEGVEEAVKALSVEMTGTVFHQKNGKKRFTSRKKPLITLDRTNLVIALLKLTEKYDSERLNIHFNYQCTQVDFTAQTVKIKNLAGQTPAELTVNYDLLIGADGARSVVREHFLSTKLFEFEQKYDRNHRKSIFLPRPDENSDIHLKQNSIHSWRLEDGTGILMLHQPDGTMNGAIRFPRQQNMILSLSTKEEVLKFFQENFPEIGKLMPESEAEAFLARPLSTVLTIRCNRYHYGNSVLLIGDAAHSVSPAIGQGCNAALEDVFIFDNLLNEYSDNLAKALEEFTIRRLPDALALVELGENVIPSSKGLIFEFMLRQRLGKILHQIFPQYFPSSIIEMIFETSVPYSEILNSYQGWVSKVKNSNKDLFTAF</sequence>
<feature type="domain" description="FAD-binding" evidence="7">
    <location>
        <begin position="4"/>
        <end position="334"/>
    </location>
</feature>
<dbReference type="PANTHER" id="PTHR46028:SF2">
    <property type="entry name" value="KYNURENINE 3-MONOOXYGENASE"/>
    <property type="match status" value="1"/>
</dbReference>
<dbReference type="PANTHER" id="PTHR46028">
    <property type="entry name" value="KYNURENINE 3-MONOOXYGENASE"/>
    <property type="match status" value="1"/>
</dbReference>
<keyword evidence="2" id="KW-0285">Flavoprotein</keyword>
<dbReference type="Pfam" id="PF01494">
    <property type="entry name" value="FAD_binding_3"/>
    <property type="match status" value="1"/>
</dbReference>
<organism evidence="8 9">
    <name type="scientific">Iningainema tapete BLCC-T55</name>
    <dbReference type="NCBI Taxonomy" id="2748662"/>
    <lineage>
        <taxon>Bacteria</taxon>
        <taxon>Bacillati</taxon>
        <taxon>Cyanobacteriota</taxon>
        <taxon>Cyanophyceae</taxon>
        <taxon>Nostocales</taxon>
        <taxon>Scytonemataceae</taxon>
        <taxon>Iningainema tapete</taxon>
    </lineage>
</organism>
<gene>
    <name evidence="8" type="ORF">ICL16_40025</name>
</gene>
<dbReference type="RefSeq" id="WP_190837333.1">
    <property type="nucleotide sequence ID" value="NZ_CAWPPI010000119.1"/>
</dbReference>
<dbReference type="Proteomes" id="UP000629098">
    <property type="component" value="Unassembled WGS sequence"/>
</dbReference>
<dbReference type="GO" id="GO:0070189">
    <property type="term" value="P:kynurenine metabolic process"/>
    <property type="evidence" value="ECO:0007669"/>
    <property type="project" value="TreeGrafter"/>
</dbReference>
<dbReference type="GO" id="GO:0004502">
    <property type="term" value="F:kynurenine 3-monooxygenase activity"/>
    <property type="evidence" value="ECO:0007669"/>
    <property type="project" value="TreeGrafter"/>
</dbReference>
<comment type="cofactor">
    <cofactor evidence="1">
        <name>FAD</name>
        <dbReference type="ChEBI" id="CHEBI:57692"/>
    </cofactor>
</comment>
<protein>
    <submittedName>
        <fullName evidence="8">FAD-dependent monooxygenase</fullName>
    </submittedName>
</protein>
<keyword evidence="4" id="KW-0521">NADP</keyword>
<dbReference type="PRINTS" id="PR00420">
    <property type="entry name" value="RNGMNOXGNASE"/>
</dbReference>
<evidence type="ECO:0000256" key="1">
    <source>
        <dbReference type="ARBA" id="ARBA00001974"/>
    </source>
</evidence>
<reference evidence="8" key="1">
    <citation type="submission" date="2020-09" db="EMBL/GenBank/DDBJ databases">
        <title>Iningainema tapete sp. nov. (Scytonemataceae, Cyanobacteria) from greenhouses in central Florida (USA) produces two types of nodularin with biosynthetic potential for microcystin-LR and anabaenopeptins.</title>
        <authorList>
            <person name="Berthold D.E."/>
            <person name="Lefler F.W."/>
            <person name="Huang I.-S."/>
            <person name="Abdulla H."/>
            <person name="Zimba P.V."/>
            <person name="Laughinghouse H.D. IV."/>
        </authorList>
    </citation>
    <scope>NUCLEOTIDE SEQUENCE</scope>
    <source>
        <strain evidence="8">BLCCT55</strain>
    </source>
</reference>
<evidence type="ECO:0000256" key="6">
    <source>
        <dbReference type="ARBA" id="ARBA00023033"/>
    </source>
</evidence>
<dbReference type="GO" id="GO:0071949">
    <property type="term" value="F:FAD binding"/>
    <property type="evidence" value="ECO:0007669"/>
    <property type="project" value="InterPro"/>
</dbReference>
<evidence type="ECO:0000313" key="9">
    <source>
        <dbReference type="Proteomes" id="UP000629098"/>
    </source>
</evidence>
<dbReference type="EMBL" id="JACXAE010000119">
    <property type="protein sequence ID" value="MBD2778072.1"/>
    <property type="molecule type" value="Genomic_DNA"/>
</dbReference>
<dbReference type="AlphaFoldDB" id="A0A8J6XXA0"/>